<dbReference type="EMBL" id="SNRW01009925">
    <property type="protein sequence ID" value="KAA6377296.1"/>
    <property type="molecule type" value="Genomic_DNA"/>
</dbReference>
<gene>
    <name evidence="1" type="ORF">EZS28_027176</name>
</gene>
<organism evidence="1 2">
    <name type="scientific">Streblomastix strix</name>
    <dbReference type="NCBI Taxonomy" id="222440"/>
    <lineage>
        <taxon>Eukaryota</taxon>
        <taxon>Metamonada</taxon>
        <taxon>Preaxostyla</taxon>
        <taxon>Oxymonadida</taxon>
        <taxon>Streblomastigidae</taxon>
        <taxon>Streblomastix</taxon>
    </lineage>
</organism>
<dbReference type="AlphaFoldDB" id="A0A5J4V2X2"/>
<evidence type="ECO:0000313" key="1">
    <source>
        <dbReference type="EMBL" id="KAA6377296.1"/>
    </source>
</evidence>
<protein>
    <submittedName>
        <fullName evidence="1">Uncharacterized protein</fullName>
    </submittedName>
</protein>
<reference evidence="1 2" key="1">
    <citation type="submission" date="2019-03" db="EMBL/GenBank/DDBJ databases">
        <title>Single cell metagenomics reveals metabolic interactions within the superorganism composed of flagellate Streblomastix strix and complex community of Bacteroidetes bacteria on its surface.</title>
        <authorList>
            <person name="Treitli S.C."/>
            <person name="Kolisko M."/>
            <person name="Husnik F."/>
            <person name="Keeling P."/>
            <person name="Hampl V."/>
        </authorList>
    </citation>
    <scope>NUCLEOTIDE SEQUENCE [LARGE SCALE GENOMIC DNA]</scope>
    <source>
        <strain evidence="1">ST1C</strain>
    </source>
</reference>
<sequence length="127" mass="14469">MGCQHFQTVLHHLQSIQINLYLPSFSFSQSITTLIVKLALFITLHLRGDYFLVSLSNIQTVKKEIFITLCQAWQITPTTDLFSTGENILVVRFMAIGEEVEGGRMVKRVFKTIERGDFLDPSTNSED</sequence>
<dbReference type="Proteomes" id="UP000324800">
    <property type="component" value="Unassembled WGS sequence"/>
</dbReference>
<name>A0A5J4V2X2_9EUKA</name>
<evidence type="ECO:0000313" key="2">
    <source>
        <dbReference type="Proteomes" id="UP000324800"/>
    </source>
</evidence>
<accession>A0A5J4V2X2</accession>
<proteinExistence type="predicted"/>
<comment type="caution">
    <text evidence="1">The sequence shown here is derived from an EMBL/GenBank/DDBJ whole genome shotgun (WGS) entry which is preliminary data.</text>
</comment>